<evidence type="ECO:0000313" key="4">
    <source>
        <dbReference type="Proteomes" id="UP000024635"/>
    </source>
</evidence>
<keyword evidence="4" id="KW-1185">Reference proteome</keyword>
<comment type="caution">
    <text evidence="3">The sequence shown here is derived from an EMBL/GenBank/DDBJ whole genome shotgun (WGS) entry which is preliminary data.</text>
</comment>
<name>A0A016VM77_9BILA</name>
<gene>
    <name evidence="3" type="primary">Acey_s0007.g3371</name>
    <name evidence="3" type="ORF">Y032_0007g3371</name>
</gene>
<dbReference type="Pfam" id="PF07245">
    <property type="entry name" value="Phlebovirus_G2"/>
    <property type="match status" value="1"/>
</dbReference>
<accession>A0A016VM77</accession>
<protein>
    <recommendedName>
        <fullName evidence="2">Phlebovirus glycoprotein G2 fusion domain-containing protein</fullName>
    </recommendedName>
</protein>
<feature type="signal peptide" evidence="1">
    <location>
        <begin position="1"/>
        <end position="17"/>
    </location>
</feature>
<dbReference type="Proteomes" id="UP000024635">
    <property type="component" value="Unassembled WGS sequence"/>
</dbReference>
<dbReference type="AlphaFoldDB" id="A0A016VM77"/>
<feature type="chain" id="PRO_5001493699" description="Phlebovirus glycoprotein G2 fusion domain-containing protein" evidence="1">
    <location>
        <begin position="18"/>
        <end position="165"/>
    </location>
</feature>
<sequence>MFVWMSILRCLFYRVYYVPTDNNIYGIFEYPTWSKSIKLTITYFNNILDLNTYRLKLRSQVRKRPENTMLGLTNCQFNTPSLLRKRFMSNNLTTSFLKEDTTLSYACITNPILSKDQYRPSYLSFETRANVIQPKTILIVITNKTKYHEYNNYAMHYYFNYQIRL</sequence>
<keyword evidence="1" id="KW-0732">Signal</keyword>
<evidence type="ECO:0000259" key="2">
    <source>
        <dbReference type="Pfam" id="PF07245"/>
    </source>
</evidence>
<feature type="domain" description="Phlebovirus glycoprotein G2 fusion" evidence="2">
    <location>
        <begin position="10"/>
        <end position="109"/>
    </location>
</feature>
<reference evidence="4" key="1">
    <citation type="journal article" date="2015" name="Nat. Genet.">
        <title>The genome and transcriptome of the zoonotic hookworm Ancylostoma ceylanicum identify infection-specific gene families.</title>
        <authorList>
            <person name="Schwarz E.M."/>
            <person name="Hu Y."/>
            <person name="Antoshechkin I."/>
            <person name="Miller M.M."/>
            <person name="Sternberg P.W."/>
            <person name="Aroian R.V."/>
        </authorList>
    </citation>
    <scope>NUCLEOTIDE SEQUENCE</scope>
    <source>
        <strain evidence="4">HY135</strain>
    </source>
</reference>
<dbReference type="EMBL" id="JARK01001343">
    <property type="protein sequence ID" value="EYC28704.1"/>
    <property type="molecule type" value="Genomic_DNA"/>
</dbReference>
<proteinExistence type="predicted"/>
<evidence type="ECO:0000256" key="1">
    <source>
        <dbReference type="SAM" id="SignalP"/>
    </source>
</evidence>
<dbReference type="InterPro" id="IPR009878">
    <property type="entry name" value="Phlebovirus_G2_fusion"/>
</dbReference>
<organism evidence="3 4">
    <name type="scientific">Ancylostoma ceylanicum</name>
    <dbReference type="NCBI Taxonomy" id="53326"/>
    <lineage>
        <taxon>Eukaryota</taxon>
        <taxon>Metazoa</taxon>
        <taxon>Ecdysozoa</taxon>
        <taxon>Nematoda</taxon>
        <taxon>Chromadorea</taxon>
        <taxon>Rhabditida</taxon>
        <taxon>Rhabditina</taxon>
        <taxon>Rhabditomorpha</taxon>
        <taxon>Strongyloidea</taxon>
        <taxon>Ancylostomatidae</taxon>
        <taxon>Ancylostomatinae</taxon>
        <taxon>Ancylostoma</taxon>
    </lineage>
</organism>
<evidence type="ECO:0000313" key="3">
    <source>
        <dbReference type="EMBL" id="EYC28704.1"/>
    </source>
</evidence>